<evidence type="ECO:0000313" key="2">
    <source>
        <dbReference type="EMBL" id="KAB1655948.1"/>
    </source>
</evidence>
<dbReference type="AlphaFoldDB" id="A0A7J5BQ76"/>
<feature type="region of interest" description="Disordered" evidence="1">
    <location>
        <begin position="81"/>
        <end position="135"/>
    </location>
</feature>
<evidence type="ECO:0000256" key="1">
    <source>
        <dbReference type="SAM" id="MobiDB-lite"/>
    </source>
</evidence>
<feature type="compositionally biased region" description="Low complexity" evidence="1">
    <location>
        <begin position="95"/>
        <end position="104"/>
    </location>
</feature>
<dbReference type="OrthoDB" id="5080267at2"/>
<evidence type="ECO:0000313" key="3">
    <source>
        <dbReference type="Proteomes" id="UP000467240"/>
    </source>
</evidence>
<organism evidence="2 3">
    <name type="scientific">Pseudoclavibacter chungangensis</name>
    <dbReference type="NCBI Taxonomy" id="587635"/>
    <lineage>
        <taxon>Bacteria</taxon>
        <taxon>Bacillati</taxon>
        <taxon>Actinomycetota</taxon>
        <taxon>Actinomycetes</taxon>
        <taxon>Micrococcales</taxon>
        <taxon>Microbacteriaceae</taxon>
        <taxon>Pseudoclavibacter</taxon>
    </lineage>
</organism>
<accession>A0A7J5BQ76</accession>
<comment type="caution">
    <text evidence="2">The sequence shown here is derived from an EMBL/GenBank/DDBJ whole genome shotgun (WGS) entry which is preliminary data.</text>
</comment>
<sequence length="244" mass="26332">MHFLIGFRIFSRAPSVANSSTEWRQAADDVAVATRRGEFAGFIAVSGDRFTAYDALARPLVTTRSVDDARTAVEMRDAVLDTSTGGRGDTHTHLRPPAAAAPTRIARKVPDDGETTSWRAAPSTDSTPGADSDVPRRLSDAAELFAPFDVIAGGGVDGVAAKPEGLRRFGARPEGHARERDPAAVPASWSSRGIRVVVRSANSRERMTQCMRRVEITDRLSGRFLESPVIIDSEIRCAHLLHDG</sequence>
<name>A0A7J5BQ76_9MICO</name>
<dbReference type="Proteomes" id="UP000467240">
    <property type="component" value="Unassembled WGS sequence"/>
</dbReference>
<dbReference type="RefSeq" id="WP_158040896.1">
    <property type="nucleotide sequence ID" value="NZ_JACCFV010000001.1"/>
</dbReference>
<dbReference type="EMBL" id="WBJZ01000013">
    <property type="protein sequence ID" value="KAB1655948.1"/>
    <property type="molecule type" value="Genomic_DNA"/>
</dbReference>
<keyword evidence="3" id="KW-1185">Reference proteome</keyword>
<protein>
    <submittedName>
        <fullName evidence="2">Uncharacterized protein</fullName>
    </submittedName>
</protein>
<gene>
    <name evidence="2" type="ORF">F8O01_10895</name>
</gene>
<reference evidence="2 3" key="1">
    <citation type="submission" date="2019-09" db="EMBL/GenBank/DDBJ databases">
        <title>Phylogeny of genus Pseudoclavibacter and closely related genus.</title>
        <authorList>
            <person name="Li Y."/>
        </authorList>
    </citation>
    <scope>NUCLEOTIDE SEQUENCE [LARGE SCALE GENOMIC DNA]</scope>
    <source>
        <strain evidence="2 3">DSM 23821</strain>
    </source>
</reference>
<proteinExistence type="predicted"/>
<feature type="compositionally biased region" description="Polar residues" evidence="1">
    <location>
        <begin position="115"/>
        <end position="129"/>
    </location>
</feature>